<gene>
    <name evidence="1" type="ORF">DERYTH_LOCUS22790</name>
</gene>
<proteinExistence type="predicted"/>
<name>A0A9N9JWW4_9GLOM</name>
<reference evidence="1" key="1">
    <citation type="submission" date="2021-06" db="EMBL/GenBank/DDBJ databases">
        <authorList>
            <person name="Kallberg Y."/>
            <person name="Tangrot J."/>
            <person name="Rosling A."/>
        </authorList>
    </citation>
    <scope>NUCLEOTIDE SEQUENCE</scope>
    <source>
        <strain evidence="1">MA453B</strain>
    </source>
</reference>
<evidence type="ECO:0000313" key="2">
    <source>
        <dbReference type="Proteomes" id="UP000789405"/>
    </source>
</evidence>
<evidence type="ECO:0000313" key="1">
    <source>
        <dbReference type="EMBL" id="CAG8798002.1"/>
    </source>
</evidence>
<dbReference type="EMBL" id="CAJVPY010032644">
    <property type="protein sequence ID" value="CAG8798002.1"/>
    <property type="molecule type" value="Genomic_DNA"/>
</dbReference>
<feature type="non-terminal residue" evidence="1">
    <location>
        <position position="1"/>
    </location>
</feature>
<protein>
    <submittedName>
        <fullName evidence="1">7783_t:CDS:1</fullName>
    </submittedName>
</protein>
<accession>A0A9N9JWW4</accession>
<sequence length="43" mass="5050">DEMEIDLKSFFEKAYHGSIDVEDLHVNTETVTLEVENNFDNFD</sequence>
<dbReference type="Proteomes" id="UP000789405">
    <property type="component" value="Unassembled WGS sequence"/>
</dbReference>
<keyword evidence="2" id="KW-1185">Reference proteome</keyword>
<organism evidence="1 2">
    <name type="scientific">Dentiscutata erythropus</name>
    <dbReference type="NCBI Taxonomy" id="1348616"/>
    <lineage>
        <taxon>Eukaryota</taxon>
        <taxon>Fungi</taxon>
        <taxon>Fungi incertae sedis</taxon>
        <taxon>Mucoromycota</taxon>
        <taxon>Glomeromycotina</taxon>
        <taxon>Glomeromycetes</taxon>
        <taxon>Diversisporales</taxon>
        <taxon>Gigasporaceae</taxon>
        <taxon>Dentiscutata</taxon>
    </lineage>
</organism>
<comment type="caution">
    <text evidence="1">The sequence shown here is derived from an EMBL/GenBank/DDBJ whole genome shotgun (WGS) entry which is preliminary data.</text>
</comment>
<dbReference type="AlphaFoldDB" id="A0A9N9JWW4"/>
<dbReference type="OrthoDB" id="2431109at2759"/>